<feature type="transmembrane region" description="Helical" evidence="1">
    <location>
        <begin position="114"/>
        <end position="134"/>
    </location>
</feature>
<feature type="transmembrane region" description="Helical" evidence="1">
    <location>
        <begin position="60"/>
        <end position="81"/>
    </location>
</feature>
<keyword evidence="1" id="KW-0472">Membrane</keyword>
<name>A0ABT1CV00_9HYPH</name>
<evidence type="ECO:0008006" key="4">
    <source>
        <dbReference type="Google" id="ProtNLM"/>
    </source>
</evidence>
<feature type="transmembrane region" description="Helical" evidence="1">
    <location>
        <begin position="23"/>
        <end position="40"/>
    </location>
</feature>
<evidence type="ECO:0000313" key="2">
    <source>
        <dbReference type="EMBL" id="MCO6410028.1"/>
    </source>
</evidence>
<dbReference type="Pfam" id="PF19660">
    <property type="entry name" value="DUF6163"/>
    <property type="match status" value="1"/>
</dbReference>
<dbReference type="RefSeq" id="WP_152009217.1">
    <property type="nucleotide sequence ID" value="NZ_CP159480.1"/>
</dbReference>
<reference evidence="2 3" key="1">
    <citation type="submission" date="2020-01" db="EMBL/GenBank/DDBJ databases">
        <title>Genomes of bacteria type strains.</title>
        <authorList>
            <person name="Chen J."/>
            <person name="Zhu S."/>
            <person name="Yang J."/>
        </authorList>
    </citation>
    <scope>NUCLEOTIDE SEQUENCE [LARGE SCALE GENOMIC DNA]</scope>
    <source>
        <strain evidence="2 3">DSM 16655</strain>
    </source>
</reference>
<dbReference type="Proteomes" id="UP001320715">
    <property type="component" value="Unassembled WGS sequence"/>
</dbReference>
<evidence type="ECO:0000313" key="3">
    <source>
        <dbReference type="Proteomes" id="UP001320715"/>
    </source>
</evidence>
<organism evidence="2 3">
    <name type="scientific">Hoeflea alexandrii</name>
    <dbReference type="NCBI Taxonomy" id="288436"/>
    <lineage>
        <taxon>Bacteria</taxon>
        <taxon>Pseudomonadati</taxon>
        <taxon>Pseudomonadota</taxon>
        <taxon>Alphaproteobacteria</taxon>
        <taxon>Hyphomicrobiales</taxon>
        <taxon>Rhizobiaceae</taxon>
        <taxon>Hoeflea</taxon>
    </lineage>
</organism>
<feature type="transmembrane region" description="Helical" evidence="1">
    <location>
        <begin position="88"/>
        <end position="108"/>
    </location>
</feature>
<keyword evidence="1" id="KW-1133">Transmembrane helix</keyword>
<keyword evidence="1" id="KW-0812">Transmembrane</keyword>
<evidence type="ECO:0000256" key="1">
    <source>
        <dbReference type="SAM" id="Phobius"/>
    </source>
</evidence>
<dbReference type="EMBL" id="JAAAML010000003">
    <property type="protein sequence ID" value="MCO6410028.1"/>
    <property type="molecule type" value="Genomic_DNA"/>
</dbReference>
<proteinExistence type="predicted"/>
<keyword evidence="3" id="KW-1185">Reference proteome</keyword>
<protein>
    <recommendedName>
        <fullName evidence="4">Transmembrane protein</fullName>
    </recommendedName>
</protein>
<sequence>MAILQIGTAPEVGTGAIEASFRLFVRLVALSSLLAGLHYWGRLIGYSDGGVYRFDLIPSYWQLASASLAVLLPVAAVGLWMQVSWGPVLWVVAAGSEIIMHQGLPQWFGERPLLIAAHAVVICVYVGFRMALFVKRRFDARQVTTDSL</sequence>
<accession>A0ABT1CV00</accession>
<dbReference type="InterPro" id="IPR046161">
    <property type="entry name" value="DUF6163"/>
</dbReference>
<gene>
    <name evidence="2" type="ORF">GTW23_17730</name>
</gene>
<comment type="caution">
    <text evidence="2">The sequence shown here is derived from an EMBL/GenBank/DDBJ whole genome shotgun (WGS) entry which is preliminary data.</text>
</comment>